<keyword evidence="5" id="KW-0808">Transferase</keyword>
<protein>
    <submittedName>
        <fullName evidence="5">Carbamoyltransferase</fullName>
    </submittedName>
</protein>
<evidence type="ECO:0000313" key="6">
    <source>
        <dbReference type="Proteomes" id="UP000265768"/>
    </source>
</evidence>
<dbReference type="Proteomes" id="UP000265768">
    <property type="component" value="Unassembled WGS sequence"/>
</dbReference>
<dbReference type="InterPro" id="IPR051338">
    <property type="entry name" value="NodU/CmcH_Carbamoyltrnsfr"/>
</dbReference>
<evidence type="ECO:0000256" key="2">
    <source>
        <dbReference type="SAM" id="MobiDB-lite"/>
    </source>
</evidence>
<dbReference type="InterPro" id="IPR038152">
    <property type="entry name" value="Carbam_trans_C_sf"/>
</dbReference>
<keyword evidence="6" id="KW-1185">Reference proteome</keyword>
<dbReference type="GO" id="GO:0016740">
    <property type="term" value="F:transferase activity"/>
    <property type="evidence" value="ECO:0007669"/>
    <property type="project" value="UniProtKB-KW"/>
</dbReference>
<dbReference type="SUPFAM" id="SSF53067">
    <property type="entry name" value="Actin-like ATPase domain"/>
    <property type="match status" value="1"/>
</dbReference>
<comment type="similarity">
    <text evidence="1">Belongs to the NodU/CmcH family.</text>
</comment>
<gene>
    <name evidence="5" type="ORF">D5H75_36115</name>
</gene>
<feature type="region of interest" description="Disordered" evidence="2">
    <location>
        <begin position="1"/>
        <end position="23"/>
    </location>
</feature>
<sequence length="609" mass="64034">MEGRRPRPGVGSGTRRVGSAVESPGAVVRPAGVGGPGHGAVAVSAPAVVLGLCSGTHDSAAALLVDGELVGLVEEERLNGIKHTSAYPAKAITWLLSHAGIPAAHVTDVAYNFSPPGYLAGALGAVRHLAVPSSAGRALARARSFTNVYRRARDRVTDVARRFPQARMHAVRHHLAHGRYAFAASGYPQAAVLIVDSLGETATTTIASARGNSYRTLHTIRDPASLGYAYGAITEHLGWRRGDEEGTVMALAALGDPARFREVAAAAIPLTHNGFQLDPRLLPLRVLSSCYPRVSTRLASLTCPARQPSEGIEQVHADVAAAFQERTEQVMLHLARHAAHRTGQRRLCLGGGVAMNCVSVGRIAERAGFDEVFVPPAPGDSGTAAGAALAVHAARAGDPATGVAGRCYLGPAFPGLTLAETPRPNMVARRLLAPTEVVADRLAEGQIVGVFHGALEAGPRALGNRSILASPLLPDVVRRLNETVKFREPFRPFAPAVLAEHAPKYFTLRQASPYMSVASPVTAAARKIIPSVVHVNGTARVQTVTWEANPFLAGLLEAFAARTGVPVLINTSLNIKGKPICGTPDMALDCLAESGLDALLLDDWWVTRT</sequence>
<feature type="domain" description="Carbamoyltransferase C-terminal" evidence="4">
    <location>
        <begin position="439"/>
        <end position="608"/>
    </location>
</feature>
<dbReference type="OrthoDB" id="9780777at2"/>
<dbReference type="EMBL" id="QZEY01000023">
    <property type="protein sequence ID" value="RJL22030.1"/>
    <property type="molecule type" value="Genomic_DNA"/>
</dbReference>
<dbReference type="CDD" id="cd24098">
    <property type="entry name" value="ASKHA_NBD_TobZ_N"/>
    <property type="match status" value="1"/>
</dbReference>
<dbReference type="PANTHER" id="PTHR34847">
    <property type="entry name" value="NODULATION PROTEIN U"/>
    <property type="match status" value="1"/>
</dbReference>
<evidence type="ECO:0000259" key="3">
    <source>
        <dbReference type="Pfam" id="PF02543"/>
    </source>
</evidence>
<dbReference type="Pfam" id="PF02543">
    <property type="entry name" value="Carbam_trans_N"/>
    <property type="match status" value="1"/>
</dbReference>
<dbReference type="InterPro" id="IPR043129">
    <property type="entry name" value="ATPase_NBD"/>
</dbReference>
<accession>A0A3A4A4Z5</accession>
<dbReference type="InterPro" id="IPR031730">
    <property type="entry name" value="Carbam_trans_C"/>
</dbReference>
<dbReference type="InterPro" id="IPR003696">
    <property type="entry name" value="Carbtransf_dom"/>
</dbReference>
<reference evidence="5 6" key="1">
    <citation type="submission" date="2018-09" db="EMBL/GenBank/DDBJ databases">
        <title>YIM 75507 draft genome.</title>
        <authorList>
            <person name="Tang S."/>
            <person name="Feng Y."/>
        </authorList>
    </citation>
    <scope>NUCLEOTIDE SEQUENCE [LARGE SCALE GENOMIC DNA]</scope>
    <source>
        <strain evidence="5 6">YIM 75507</strain>
    </source>
</reference>
<comment type="caution">
    <text evidence="5">The sequence shown here is derived from an EMBL/GenBank/DDBJ whole genome shotgun (WGS) entry which is preliminary data.</text>
</comment>
<dbReference type="Pfam" id="PF16861">
    <property type="entry name" value="Carbam_trans_C"/>
    <property type="match status" value="1"/>
</dbReference>
<dbReference type="Gene3D" id="3.90.870.20">
    <property type="entry name" value="Carbamoyltransferase, C-terminal domain"/>
    <property type="match status" value="1"/>
</dbReference>
<proteinExistence type="inferred from homology"/>
<organism evidence="5 6">
    <name type="scientific">Bailinhaonella thermotolerans</name>
    <dbReference type="NCBI Taxonomy" id="1070861"/>
    <lineage>
        <taxon>Bacteria</taxon>
        <taxon>Bacillati</taxon>
        <taxon>Actinomycetota</taxon>
        <taxon>Actinomycetes</taxon>
        <taxon>Streptosporangiales</taxon>
        <taxon>Streptosporangiaceae</taxon>
        <taxon>Bailinhaonella</taxon>
    </lineage>
</organism>
<evidence type="ECO:0000256" key="1">
    <source>
        <dbReference type="ARBA" id="ARBA00006129"/>
    </source>
</evidence>
<evidence type="ECO:0000313" key="5">
    <source>
        <dbReference type="EMBL" id="RJL22030.1"/>
    </source>
</evidence>
<evidence type="ECO:0000259" key="4">
    <source>
        <dbReference type="Pfam" id="PF16861"/>
    </source>
</evidence>
<name>A0A3A4A4Z5_9ACTN</name>
<dbReference type="AlphaFoldDB" id="A0A3A4A4Z5"/>
<dbReference type="PANTHER" id="PTHR34847:SF1">
    <property type="entry name" value="NODULATION PROTEIN U"/>
    <property type="match status" value="1"/>
</dbReference>
<feature type="domain" description="Carbamoyltransferase" evidence="3">
    <location>
        <begin position="50"/>
        <end position="389"/>
    </location>
</feature>
<dbReference type="Gene3D" id="3.30.420.40">
    <property type="match status" value="2"/>
</dbReference>